<gene>
    <name evidence="1" type="ORF">IFM89_015408</name>
</gene>
<dbReference type="Proteomes" id="UP000631114">
    <property type="component" value="Unassembled WGS sequence"/>
</dbReference>
<reference evidence="1 2" key="1">
    <citation type="submission" date="2020-10" db="EMBL/GenBank/DDBJ databases">
        <title>The Coptis chinensis genome and diversification of protoberbering-type alkaloids.</title>
        <authorList>
            <person name="Wang B."/>
            <person name="Shu S."/>
            <person name="Song C."/>
            <person name="Liu Y."/>
        </authorList>
    </citation>
    <scope>NUCLEOTIDE SEQUENCE [LARGE SCALE GENOMIC DNA]</scope>
    <source>
        <strain evidence="1">HL-2020</strain>
        <tissue evidence="1">Leaf</tissue>
    </source>
</reference>
<accession>A0A835IWT6</accession>
<feature type="non-terminal residue" evidence="1">
    <location>
        <position position="1"/>
    </location>
</feature>
<keyword evidence="2" id="KW-1185">Reference proteome</keyword>
<organism evidence="1 2">
    <name type="scientific">Coptis chinensis</name>
    <dbReference type="NCBI Taxonomy" id="261450"/>
    <lineage>
        <taxon>Eukaryota</taxon>
        <taxon>Viridiplantae</taxon>
        <taxon>Streptophyta</taxon>
        <taxon>Embryophyta</taxon>
        <taxon>Tracheophyta</taxon>
        <taxon>Spermatophyta</taxon>
        <taxon>Magnoliopsida</taxon>
        <taxon>Ranunculales</taxon>
        <taxon>Ranunculaceae</taxon>
        <taxon>Coptidoideae</taxon>
        <taxon>Coptis</taxon>
    </lineage>
</organism>
<evidence type="ECO:0000313" key="1">
    <source>
        <dbReference type="EMBL" id="KAF9624854.1"/>
    </source>
</evidence>
<sequence length="110" mass="12369">VMTYNNIPISFKNLLDEASRILGMQLPLYGSNFVNRRICLTQGFRGPNVPTCNSLLSAFLRTHRFPTLYEVLPSIFGFRNCNLLYRLTSCSSAASQTSEFMVISCFVVSS</sequence>
<protein>
    <submittedName>
        <fullName evidence="1">Uncharacterized protein</fullName>
    </submittedName>
</protein>
<proteinExistence type="predicted"/>
<comment type="caution">
    <text evidence="1">The sequence shown here is derived from an EMBL/GenBank/DDBJ whole genome shotgun (WGS) entry which is preliminary data.</text>
</comment>
<dbReference type="AlphaFoldDB" id="A0A835IWT6"/>
<dbReference type="EMBL" id="JADFTS010000001">
    <property type="protein sequence ID" value="KAF9624854.1"/>
    <property type="molecule type" value="Genomic_DNA"/>
</dbReference>
<name>A0A835IWT6_9MAGN</name>
<evidence type="ECO:0000313" key="2">
    <source>
        <dbReference type="Proteomes" id="UP000631114"/>
    </source>
</evidence>